<dbReference type="GO" id="GO:0005840">
    <property type="term" value="C:ribosome"/>
    <property type="evidence" value="ECO:0007669"/>
    <property type="project" value="UniProtKB-KW"/>
</dbReference>
<dbReference type="AlphaFoldDB" id="A0A0U9HL11"/>
<evidence type="ECO:0000313" key="6">
    <source>
        <dbReference type="EMBL" id="GAQ26076.1"/>
    </source>
</evidence>
<dbReference type="InterPro" id="IPR037147">
    <property type="entry name" value="Ribosomal_bL28_sf"/>
</dbReference>
<dbReference type="GO" id="GO:1990904">
    <property type="term" value="C:ribonucleoprotein complex"/>
    <property type="evidence" value="ECO:0007669"/>
    <property type="project" value="UniProtKB-KW"/>
</dbReference>
<dbReference type="InterPro" id="IPR050096">
    <property type="entry name" value="Bacterial_rp_bL28"/>
</dbReference>
<proteinExistence type="inferred from homology"/>
<dbReference type="Proteomes" id="UP000062160">
    <property type="component" value="Unassembled WGS sequence"/>
</dbReference>
<dbReference type="NCBIfam" id="TIGR00009">
    <property type="entry name" value="L28"/>
    <property type="match status" value="1"/>
</dbReference>
<dbReference type="RefSeq" id="WP_059033838.1">
    <property type="nucleotide sequence ID" value="NZ_BSDN01000007.1"/>
</dbReference>
<dbReference type="OrthoDB" id="9805609at2"/>
<dbReference type="InterPro" id="IPR026569">
    <property type="entry name" value="Ribosomal_bL28"/>
</dbReference>
<name>A0A0U9HL11_9FIRM</name>
<reference evidence="6" key="1">
    <citation type="journal article" date="2016" name="Genome Announc.">
        <title>Draft Genome Sequence of the Syntrophic Lactate-Degrading Bacterium Tepidanaerobacter syntrophicus JLT.</title>
        <authorList>
            <person name="Matsuura N."/>
            <person name="Ohashi A."/>
            <person name="Tourlousse D.M."/>
            <person name="Sekiguchi Y."/>
        </authorList>
    </citation>
    <scope>NUCLEOTIDE SEQUENCE [LARGE SCALE GENOMIC DNA]</scope>
    <source>
        <strain evidence="6">JL</strain>
    </source>
</reference>
<dbReference type="Pfam" id="PF00830">
    <property type="entry name" value="Ribosomal_L28"/>
    <property type="match status" value="1"/>
</dbReference>
<dbReference type="SUPFAM" id="SSF143800">
    <property type="entry name" value="L28p-like"/>
    <property type="match status" value="1"/>
</dbReference>
<organism evidence="6">
    <name type="scientific">Tepidanaerobacter syntrophicus</name>
    <dbReference type="NCBI Taxonomy" id="224999"/>
    <lineage>
        <taxon>Bacteria</taxon>
        <taxon>Bacillati</taxon>
        <taxon>Bacillota</taxon>
        <taxon>Clostridia</taxon>
        <taxon>Thermosediminibacterales</taxon>
        <taxon>Tepidanaerobacteraceae</taxon>
        <taxon>Tepidanaerobacter</taxon>
    </lineage>
</organism>
<protein>
    <recommendedName>
        <fullName evidence="4 5">Large ribosomal subunit protein bL28</fullName>
    </recommendedName>
</protein>
<dbReference type="PANTHER" id="PTHR39080">
    <property type="entry name" value="50S RIBOSOMAL PROTEIN L28"/>
    <property type="match status" value="1"/>
</dbReference>
<dbReference type="PANTHER" id="PTHR39080:SF1">
    <property type="entry name" value="LARGE RIBOSOMAL SUBUNIT PROTEIN BL28A"/>
    <property type="match status" value="1"/>
</dbReference>
<evidence type="ECO:0000256" key="5">
    <source>
        <dbReference type="HAMAP-Rule" id="MF_00373"/>
    </source>
</evidence>
<dbReference type="GO" id="GO:0006412">
    <property type="term" value="P:translation"/>
    <property type="evidence" value="ECO:0007669"/>
    <property type="project" value="UniProtKB-UniRule"/>
</dbReference>
<keyword evidence="2 5" id="KW-0689">Ribosomal protein</keyword>
<keyword evidence="7" id="KW-1185">Reference proteome</keyword>
<evidence type="ECO:0000256" key="4">
    <source>
        <dbReference type="ARBA" id="ARBA00035174"/>
    </source>
</evidence>
<keyword evidence="3 5" id="KW-0687">Ribonucleoprotein</keyword>
<evidence type="ECO:0000256" key="1">
    <source>
        <dbReference type="ARBA" id="ARBA00008760"/>
    </source>
</evidence>
<gene>
    <name evidence="5" type="primary">rpmB</name>
    <name evidence="6" type="ORF">TSYNT_9332</name>
</gene>
<dbReference type="STRING" id="224999.GCA_001485475_02115"/>
<evidence type="ECO:0000256" key="3">
    <source>
        <dbReference type="ARBA" id="ARBA00023274"/>
    </source>
</evidence>
<evidence type="ECO:0000256" key="2">
    <source>
        <dbReference type="ARBA" id="ARBA00022980"/>
    </source>
</evidence>
<dbReference type="EMBL" id="DF977003">
    <property type="protein sequence ID" value="GAQ26076.1"/>
    <property type="molecule type" value="Genomic_DNA"/>
</dbReference>
<dbReference type="HAMAP" id="MF_00373">
    <property type="entry name" value="Ribosomal_bL28"/>
    <property type="match status" value="1"/>
</dbReference>
<sequence>MAKCEICGKAPRRGIQLSHSHRKSKRTWAPNIFRVKADLNGRIKRINVCSSCLRSGKVKRAK</sequence>
<dbReference type="Gene3D" id="2.30.170.40">
    <property type="entry name" value="Ribosomal protein L28/L24"/>
    <property type="match status" value="1"/>
</dbReference>
<evidence type="ECO:0000313" key="7">
    <source>
        <dbReference type="Proteomes" id="UP000062160"/>
    </source>
</evidence>
<accession>A0A0U9HL11</accession>
<dbReference type="InterPro" id="IPR034704">
    <property type="entry name" value="Ribosomal_bL28/bL31-like_sf"/>
</dbReference>
<comment type="similarity">
    <text evidence="1 5">Belongs to the bacterial ribosomal protein bL28 family.</text>
</comment>
<dbReference type="InterPro" id="IPR001383">
    <property type="entry name" value="Ribosomal_bL28_bact-type"/>
</dbReference>
<dbReference type="GO" id="GO:0003735">
    <property type="term" value="F:structural constituent of ribosome"/>
    <property type="evidence" value="ECO:0007669"/>
    <property type="project" value="InterPro"/>
</dbReference>